<dbReference type="InterPro" id="IPR013785">
    <property type="entry name" value="Aldolase_TIM"/>
</dbReference>
<evidence type="ECO:0000256" key="18">
    <source>
        <dbReference type="PROSITE-ProRule" id="PRU00703"/>
    </source>
</evidence>
<feature type="binding site" evidence="13 15">
    <location>
        <position position="411"/>
    </location>
    <ligand>
        <name>IMP</name>
        <dbReference type="ChEBI" id="CHEBI:58053"/>
    </ligand>
</feature>
<keyword evidence="6 13" id="KW-0332">GMP biosynthesis</keyword>
<comment type="pathway">
    <text evidence="13 20">Purine metabolism; XMP biosynthesis via de novo pathway; XMP from IMP: step 1/1.</text>
</comment>
<dbReference type="SUPFAM" id="SSF54631">
    <property type="entry name" value="CBS-domain pair"/>
    <property type="match status" value="1"/>
</dbReference>
<feature type="binding site" evidence="13 15">
    <location>
        <begin position="336"/>
        <end position="338"/>
    </location>
    <ligand>
        <name>IMP</name>
        <dbReference type="ChEBI" id="CHEBI:58053"/>
    </ligand>
</feature>
<dbReference type="PROSITE" id="PS51371">
    <property type="entry name" value="CBS"/>
    <property type="match status" value="2"/>
</dbReference>
<evidence type="ECO:0000256" key="3">
    <source>
        <dbReference type="ARBA" id="ARBA00011881"/>
    </source>
</evidence>
<dbReference type="InterPro" id="IPR015875">
    <property type="entry name" value="IMP_DH/GMP_Rdtase_CS"/>
</dbReference>
<feature type="binding site" evidence="16">
    <location>
        <begin position="246"/>
        <end position="248"/>
    </location>
    <ligand>
        <name>NAD(+)</name>
        <dbReference type="ChEBI" id="CHEBI:57540"/>
    </ligand>
</feature>
<dbReference type="InterPro" id="IPR001093">
    <property type="entry name" value="IMP_DH_GMPRt"/>
</dbReference>
<evidence type="ECO:0000256" key="13">
    <source>
        <dbReference type="HAMAP-Rule" id="MF_01964"/>
    </source>
</evidence>
<sequence>MEKVYGRGLTFDDVLLLPDYSEVTPDQVDVSSWLTPDIKLNIPLLSAAMDTVTESRMAISLARCGGVGVVHKNMSVERQRLEVEKVKKSESGMIISPITVPPEMTVEQALLVMSEYSISGLPVVDGDRLVGIVTNRDVRFVKDSVTKVKDVMTKENLVTVPVGTTLEEAKHHLHQNRIEKLLVVDADNTLRGLITIKDIEKIRKYPNSCKDDLGRLRVGAAVGVGADRNERVQALLEAGVDFIVLDSAHGHSKNILDSIVALKSDFPASRLVAGNVGTYEGALALIKAGADAVKVGIGPGSICTTRIVAGVGVPQVTAIMEAVRACREHGKCCIADGGVKFSGDIVKAMASGADTVMMGSLFAGTEESPGETILYQGRTYKIYRGMGSIDAMREGSSDRYFQEKSKKLVPEGIVGRVPFKGPVTESIYQLVGGLKSGMGYCGCKDIGELQSKARFVRISAAGLRESHVHDVIITKEAPNYRVDTY</sequence>
<dbReference type="GO" id="GO:0000166">
    <property type="term" value="F:nucleotide binding"/>
    <property type="evidence" value="ECO:0007669"/>
    <property type="project" value="UniProtKB-UniRule"/>
</dbReference>
<evidence type="ECO:0000256" key="9">
    <source>
        <dbReference type="ARBA" id="ARBA00023002"/>
    </source>
</evidence>
<dbReference type="AlphaFoldDB" id="A0A7K3NLD0"/>
<feature type="active site" description="Thioimidate intermediate" evidence="13 14">
    <location>
        <position position="303"/>
    </location>
</feature>
<feature type="binding site" description="in other chain" evidence="13 17">
    <location>
        <position position="303"/>
    </location>
    <ligand>
        <name>K(+)</name>
        <dbReference type="ChEBI" id="CHEBI:29103"/>
        <note>ligand shared between two tetrameric partners</note>
    </ligand>
</feature>
<dbReference type="HAMAP" id="MF_01964">
    <property type="entry name" value="IMPDH"/>
    <property type="match status" value="1"/>
</dbReference>
<evidence type="ECO:0000256" key="7">
    <source>
        <dbReference type="ARBA" id="ARBA00022755"/>
    </source>
</evidence>
<dbReference type="RefSeq" id="WP_163302046.1">
    <property type="nucleotide sequence ID" value="NZ_JAAGRQ010000033.1"/>
</dbReference>
<dbReference type="GO" id="GO:0006183">
    <property type="term" value="P:GTP biosynthetic process"/>
    <property type="evidence" value="ECO:0007669"/>
    <property type="project" value="TreeGrafter"/>
</dbReference>
<dbReference type="FunFam" id="3.20.20.70:FF:000003">
    <property type="entry name" value="GMP reductase"/>
    <property type="match status" value="1"/>
</dbReference>
<dbReference type="SMART" id="SM00116">
    <property type="entry name" value="CBS"/>
    <property type="match status" value="2"/>
</dbReference>
<dbReference type="EC" id="1.1.1.205" evidence="13 20"/>
<keyword evidence="11 18" id="KW-0129">CBS domain</keyword>
<dbReference type="Gene3D" id="3.20.20.70">
    <property type="entry name" value="Aldolase class I"/>
    <property type="match status" value="1"/>
</dbReference>
<dbReference type="CDD" id="cd04601">
    <property type="entry name" value="CBS_pair_IMPDH"/>
    <property type="match status" value="1"/>
</dbReference>
<evidence type="ECO:0000256" key="19">
    <source>
        <dbReference type="RuleBase" id="RU003927"/>
    </source>
</evidence>
<evidence type="ECO:0000256" key="12">
    <source>
        <dbReference type="ARBA" id="ARBA00048028"/>
    </source>
</evidence>
<name>A0A7K3NLD0_9BACT</name>
<dbReference type="Pfam" id="PF00478">
    <property type="entry name" value="IMPDH"/>
    <property type="match status" value="1"/>
</dbReference>
<organism evidence="22 23">
    <name type="scientific">Desulfolutivibrio sulfodismutans</name>
    <dbReference type="NCBI Taxonomy" id="63561"/>
    <lineage>
        <taxon>Bacteria</taxon>
        <taxon>Pseudomonadati</taxon>
        <taxon>Thermodesulfobacteriota</taxon>
        <taxon>Desulfovibrionia</taxon>
        <taxon>Desulfovibrionales</taxon>
        <taxon>Desulfovibrionaceae</taxon>
        <taxon>Desulfolutivibrio</taxon>
    </lineage>
</organism>
<keyword evidence="9 13" id="KW-0560">Oxidoreductase</keyword>
<feature type="binding site" evidence="13">
    <location>
        <position position="467"/>
    </location>
    <ligand>
        <name>K(+)</name>
        <dbReference type="ChEBI" id="CHEBI:29103"/>
        <note>ligand shared between two tetrameric partners</note>
    </ligand>
</feature>
<feature type="domain" description="CBS" evidence="21">
    <location>
        <begin position="93"/>
        <end position="151"/>
    </location>
</feature>
<feature type="domain" description="CBS" evidence="21">
    <location>
        <begin position="152"/>
        <end position="209"/>
    </location>
</feature>
<keyword evidence="8 13" id="KW-0630">Potassium</keyword>
<comment type="caution">
    <text evidence="22">The sequence shown here is derived from an EMBL/GenBank/DDBJ whole genome shotgun (WGS) entry which is preliminary data.</text>
</comment>
<dbReference type="GO" id="GO:0006177">
    <property type="term" value="P:GMP biosynthetic process"/>
    <property type="evidence" value="ECO:0007669"/>
    <property type="project" value="UniProtKB-UniRule"/>
</dbReference>
<evidence type="ECO:0000313" key="23">
    <source>
        <dbReference type="Proteomes" id="UP000469724"/>
    </source>
</evidence>
<dbReference type="PANTHER" id="PTHR11911:SF111">
    <property type="entry name" value="INOSINE-5'-MONOPHOSPHATE DEHYDROGENASE"/>
    <property type="match status" value="1"/>
</dbReference>
<dbReference type="PROSITE" id="PS00487">
    <property type="entry name" value="IMP_DH_GMP_RED"/>
    <property type="match status" value="1"/>
</dbReference>
<feature type="active site" description="Proton acceptor" evidence="13 14">
    <location>
        <position position="399"/>
    </location>
</feature>
<feature type="binding site" evidence="13 16">
    <location>
        <begin position="296"/>
        <end position="298"/>
    </location>
    <ligand>
        <name>NAD(+)</name>
        <dbReference type="ChEBI" id="CHEBI:57540"/>
    </ligand>
</feature>
<comment type="subunit">
    <text evidence="3 13">Homotetramer.</text>
</comment>
<dbReference type="NCBIfam" id="TIGR01302">
    <property type="entry name" value="IMP_dehydrog"/>
    <property type="match status" value="1"/>
</dbReference>
<evidence type="ECO:0000256" key="15">
    <source>
        <dbReference type="PIRSR" id="PIRSR000130-2"/>
    </source>
</evidence>
<evidence type="ECO:0000256" key="11">
    <source>
        <dbReference type="ARBA" id="ARBA00023122"/>
    </source>
</evidence>
<comment type="cofactor">
    <cofactor evidence="1 13">
        <name>K(+)</name>
        <dbReference type="ChEBI" id="CHEBI:29103"/>
    </cofactor>
</comment>
<evidence type="ECO:0000256" key="8">
    <source>
        <dbReference type="ARBA" id="ARBA00022958"/>
    </source>
</evidence>
<evidence type="ECO:0000256" key="6">
    <source>
        <dbReference type="ARBA" id="ARBA00022749"/>
    </source>
</evidence>
<dbReference type="GO" id="GO:0003938">
    <property type="term" value="F:IMP dehydrogenase activity"/>
    <property type="evidence" value="ECO:0007669"/>
    <property type="project" value="UniProtKB-UniRule"/>
</dbReference>
<feature type="binding site" evidence="13 15">
    <location>
        <position position="301"/>
    </location>
    <ligand>
        <name>IMP</name>
        <dbReference type="ChEBI" id="CHEBI:58053"/>
    </ligand>
</feature>
<evidence type="ECO:0000256" key="10">
    <source>
        <dbReference type="ARBA" id="ARBA00023027"/>
    </source>
</evidence>
<comment type="caution">
    <text evidence="13">Lacks conserved residue(s) required for the propagation of feature annotation.</text>
</comment>
<feature type="binding site" description="in other chain" evidence="13 17">
    <location>
        <position position="300"/>
    </location>
    <ligand>
        <name>K(+)</name>
        <dbReference type="ChEBI" id="CHEBI:29103"/>
        <note>ligand shared between two tetrameric partners</note>
    </ligand>
</feature>
<gene>
    <name evidence="13 22" type="primary">guaB</name>
    <name evidence="22" type="ORF">G3N56_09625</name>
</gene>
<dbReference type="PIRSF" id="PIRSF000130">
    <property type="entry name" value="IMPDH"/>
    <property type="match status" value="1"/>
</dbReference>
<evidence type="ECO:0000313" key="22">
    <source>
        <dbReference type="EMBL" id="NDY57000.1"/>
    </source>
</evidence>
<dbReference type="EMBL" id="JAAGRQ010000033">
    <property type="protein sequence ID" value="NDY57000.1"/>
    <property type="molecule type" value="Genomic_DNA"/>
</dbReference>
<proteinExistence type="inferred from homology"/>
<dbReference type="Pfam" id="PF00571">
    <property type="entry name" value="CBS"/>
    <property type="match status" value="2"/>
</dbReference>
<evidence type="ECO:0000256" key="1">
    <source>
        <dbReference type="ARBA" id="ARBA00001958"/>
    </source>
</evidence>
<feature type="binding site" evidence="13">
    <location>
        <position position="465"/>
    </location>
    <ligand>
        <name>K(+)</name>
        <dbReference type="ChEBI" id="CHEBI:29103"/>
        <note>ligand shared between two tetrameric partners</note>
    </ligand>
</feature>
<keyword evidence="7 13" id="KW-0658">Purine biosynthesis</keyword>
<dbReference type="Proteomes" id="UP000469724">
    <property type="component" value="Unassembled WGS sequence"/>
</dbReference>
<comment type="activity regulation">
    <text evidence="13">Mycophenolic acid (MPA) is a non-competitive inhibitor that prevents formation of the closed enzyme conformation by binding to the same site as the amobile flap. In contrast, mizoribine monophosphate (MZP) is a competitive inhibitor that induces the closed conformation. MPA is a potent inhibitor of mammalian IMPDHs but a poor inhibitor of the bacterial enzymes. MZP is a more potent inhibitor of bacterial IMPDH.</text>
</comment>
<dbReference type="GO" id="GO:0046872">
    <property type="term" value="F:metal ion binding"/>
    <property type="evidence" value="ECO:0007669"/>
    <property type="project" value="UniProtKB-UniRule"/>
</dbReference>
<reference evidence="22 23" key="1">
    <citation type="submission" date="2020-02" db="EMBL/GenBank/DDBJ databases">
        <title>Comparative genomics of sulfur disproportionating microorganisms.</title>
        <authorList>
            <person name="Ward L.M."/>
            <person name="Bertran E."/>
            <person name="Johnston D.T."/>
        </authorList>
    </citation>
    <scope>NUCLEOTIDE SEQUENCE [LARGE SCALE GENOMIC DNA]</scope>
    <source>
        <strain evidence="22 23">DSM 3696</strain>
    </source>
</reference>
<evidence type="ECO:0000256" key="14">
    <source>
        <dbReference type="PIRSR" id="PIRSR000130-1"/>
    </source>
</evidence>
<keyword evidence="23" id="KW-1185">Reference proteome</keyword>
<dbReference type="InterPro" id="IPR046342">
    <property type="entry name" value="CBS_dom_sf"/>
</dbReference>
<evidence type="ECO:0000256" key="2">
    <source>
        <dbReference type="ARBA" id="ARBA00005502"/>
    </source>
</evidence>
<feature type="binding site" description="in other chain" evidence="13 17">
    <location>
        <position position="298"/>
    </location>
    <ligand>
        <name>K(+)</name>
        <dbReference type="ChEBI" id="CHEBI:29103"/>
        <note>ligand shared between two tetrameric partners</note>
    </ligand>
</feature>
<keyword evidence="5" id="KW-0677">Repeat</keyword>
<keyword evidence="4 13" id="KW-0479">Metal-binding</keyword>
<evidence type="ECO:0000259" key="21">
    <source>
        <dbReference type="PROSITE" id="PS51371"/>
    </source>
</evidence>
<comment type="catalytic activity">
    <reaction evidence="12 13 20">
        <text>IMP + NAD(+) + H2O = XMP + NADH + H(+)</text>
        <dbReference type="Rhea" id="RHEA:11708"/>
        <dbReference type="ChEBI" id="CHEBI:15377"/>
        <dbReference type="ChEBI" id="CHEBI:15378"/>
        <dbReference type="ChEBI" id="CHEBI:57464"/>
        <dbReference type="ChEBI" id="CHEBI:57540"/>
        <dbReference type="ChEBI" id="CHEBI:57945"/>
        <dbReference type="ChEBI" id="CHEBI:58053"/>
        <dbReference type="EC" id="1.1.1.205"/>
    </reaction>
</comment>
<dbReference type="PANTHER" id="PTHR11911">
    <property type="entry name" value="INOSINE-5-MONOPHOSPHATE DEHYDROGENASE RELATED"/>
    <property type="match status" value="1"/>
</dbReference>
<dbReference type="SMART" id="SM01240">
    <property type="entry name" value="IMPDH"/>
    <property type="match status" value="1"/>
</dbReference>
<dbReference type="InterPro" id="IPR005990">
    <property type="entry name" value="IMP_DH"/>
</dbReference>
<feature type="binding site" evidence="13 15">
    <location>
        <begin position="383"/>
        <end position="387"/>
    </location>
    <ligand>
        <name>IMP</name>
        <dbReference type="ChEBI" id="CHEBI:58053"/>
    </ligand>
</feature>
<comment type="similarity">
    <text evidence="2 13 19">Belongs to the IMPDH/GMPR family.</text>
</comment>
<dbReference type="SUPFAM" id="SSF51412">
    <property type="entry name" value="Inosine monophosphate dehydrogenase (IMPDH)"/>
    <property type="match status" value="1"/>
</dbReference>
<dbReference type="CDD" id="cd00381">
    <property type="entry name" value="IMPDH"/>
    <property type="match status" value="1"/>
</dbReference>
<evidence type="ECO:0000256" key="20">
    <source>
        <dbReference type="RuleBase" id="RU003928"/>
    </source>
</evidence>
<feature type="binding site" evidence="13">
    <location>
        <position position="246"/>
    </location>
    <ligand>
        <name>NAD(+)</name>
        <dbReference type="ChEBI" id="CHEBI:57540"/>
    </ligand>
</feature>
<evidence type="ECO:0000256" key="4">
    <source>
        <dbReference type="ARBA" id="ARBA00022723"/>
    </source>
</evidence>
<evidence type="ECO:0000256" key="16">
    <source>
        <dbReference type="PIRSR" id="PIRSR000130-3"/>
    </source>
</evidence>
<accession>A0A7K3NLD0</accession>
<protein>
    <recommendedName>
        <fullName evidence="13 20">Inosine-5'-monophosphate dehydrogenase</fullName>
        <shortName evidence="13">IMP dehydrogenase</shortName>
        <shortName evidence="13">IMPD</shortName>
        <shortName evidence="13">IMPDH</shortName>
        <ecNumber evidence="13 20">1.1.1.205</ecNumber>
    </recommendedName>
</protein>
<keyword evidence="10 13" id="KW-0520">NAD</keyword>
<feature type="binding site" evidence="13">
    <location>
        <position position="466"/>
    </location>
    <ligand>
        <name>K(+)</name>
        <dbReference type="ChEBI" id="CHEBI:29103"/>
        <note>ligand shared between two tetrameric partners</note>
    </ligand>
</feature>
<feature type="binding site" evidence="13 15">
    <location>
        <begin position="359"/>
        <end position="360"/>
    </location>
    <ligand>
        <name>IMP</name>
        <dbReference type="ChEBI" id="CHEBI:58053"/>
    </ligand>
</feature>
<evidence type="ECO:0000256" key="17">
    <source>
        <dbReference type="PIRSR" id="PIRSR000130-4"/>
    </source>
</evidence>
<dbReference type="UniPathway" id="UPA00601">
    <property type="reaction ID" value="UER00295"/>
</dbReference>
<dbReference type="InterPro" id="IPR000644">
    <property type="entry name" value="CBS_dom"/>
</dbReference>
<comment type="function">
    <text evidence="13">Catalyzes the conversion of inosine 5'-phosphate (IMP) to xanthosine 5'-phosphate (XMP), the first committed and rate-limiting step in the de novo synthesis of guanine nucleotides, and therefore plays an important role in the regulation of cell growth.</text>
</comment>
<evidence type="ECO:0000256" key="5">
    <source>
        <dbReference type="ARBA" id="ARBA00022737"/>
    </source>
</evidence>